<sequence>MRNDSEKIYRRKLDKWKARSNRILTKAYNLNRTYDNHLEHVLKDLERNRDIAIREAQEKIWNVSNSQCPKPRLPRQSDMPSYLAQPKLVSLPTPAELSSLLPKKLVKQRPETRKQYTRMSTRKLSVMTCDQVKIEHYRLLLKNEGMTQSSRFVDKTDSIVPEVTIENSDDPVQEGWENNVMELKRNKSPVTKKSVTYLDEPSVGYFTPGQRPLSSPPKEAQKVKVKQRPKTGMPKEIAVTPSGKVWKTNYLRMYHQQAEKHKRRMSQGSQVPFEKLKSRKIEEVKEDGVRKDSVKSVEHNTQSTSNISLSQRGLHNRLQESNEKPTSKSTLMSPTASSQSRRKSTRHLFRRVNSLKTMEALHQEVQSIEQARTFKRDSLQTDGDLIQEEYLEDGELFDSMRKCRYIRWGKDDALVEELNEDIPLENQLKILTLSVPNG</sequence>
<feature type="compositionally biased region" description="Polar residues" evidence="1">
    <location>
        <begin position="327"/>
        <end position="339"/>
    </location>
</feature>
<dbReference type="Proteomes" id="UP001152320">
    <property type="component" value="Chromosome 20"/>
</dbReference>
<name>A0A9Q0YGQ7_HOLLE</name>
<comment type="caution">
    <text evidence="2">The sequence shown here is derived from an EMBL/GenBank/DDBJ whole genome shotgun (WGS) entry which is preliminary data.</text>
</comment>
<organism evidence="2 3">
    <name type="scientific">Holothuria leucospilota</name>
    <name type="common">Black long sea cucumber</name>
    <name type="synonym">Mertensiothuria leucospilota</name>
    <dbReference type="NCBI Taxonomy" id="206669"/>
    <lineage>
        <taxon>Eukaryota</taxon>
        <taxon>Metazoa</taxon>
        <taxon>Echinodermata</taxon>
        <taxon>Eleutherozoa</taxon>
        <taxon>Echinozoa</taxon>
        <taxon>Holothuroidea</taxon>
        <taxon>Aspidochirotacea</taxon>
        <taxon>Aspidochirotida</taxon>
        <taxon>Holothuriidae</taxon>
        <taxon>Holothuria</taxon>
    </lineage>
</organism>
<feature type="compositionally biased region" description="Basic and acidic residues" evidence="1">
    <location>
        <begin position="317"/>
        <end position="326"/>
    </location>
</feature>
<dbReference type="OrthoDB" id="10043991at2759"/>
<feature type="region of interest" description="Disordered" evidence="1">
    <location>
        <begin position="257"/>
        <end position="346"/>
    </location>
</feature>
<reference evidence="2" key="1">
    <citation type="submission" date="2021-10" db="EMBL/GenBank/DDBJ databases">
        <title>Tropical sea cucumber genome reveals ecological adaptation and Cuvierian tubules defense mechanism.</title>
        <authorList>
            <person name="Chen T."/>
        </authorList>
    </citation>
    <scope>NUCLEOTIDE SEQUENCE</scope>
    <source>
        <strain evidence="2">Nanhai2018</strain>
        <tissue evidence="2">Muscle</tissue>
    </source>
</reference>
<gene>
    <name evidence="2" type="ORF">HOLleu_37178</name>
</gene>
<proteinExistence type="predicted"/>
<dbReference type="AlphaFoldDB" id="A0A9Q0YGQ7"/>
<accession>A0A9Q0YGQ7</accession>
<protein>
    <submittedName>
        <fullName evidence="2">Uncharacterized protein</fullName>
    </submittedName>
</protein>
<feature type="compositionally biased region" description="Polar residues" evidence="1">
    <location>
        <begin position="299"/>
        <end position="313"/>
    </location>
</feature>
<feature type="region of interest" description="Disordered" evidence="1">
    <location>
        <begin position="206"/>
        <end position="236"/>
    </location>
</feature>
<feature type="compositionally biased region" description="Basic and acidic residues" evidence="1">
    <location>
        <begin position="274"/>
        <end position="298"/>
    </location>
</feature>
<evidence type="ECO:0000313" key="2">
    <source>
        <dbReference type="EMBL" id="KAJ8022318.1"/>
    </source>
</evidence>
<keyword evidence="3" id="KW-1185">Reference proteome</keyword>
<dbReference type="EMBL" id="JAIZAY010000020">
    <property type="protein sequence ID" value="KAJ8022318.1"/>
    <property type="molecule type" value="Genomic_DNA"/>
</dbReference>
<evidence type="ECO:0000256" key="1">
    <source>
        <dbReference type="SAM" id="MobiDB-lite"/>
    </source>
</evidence>
<evidence type="ECO:0000313" key="3">
    <source>
        <dbReference type="Proteomes" id="UP001152320"/>
    </source>
</evidence>